<protein>
    <submittedName>
        <fullName evidence="1">Uncharacterized protein</fullName>
    </submittedName>
</protein>
<dbReference type="AlphaFoldDB" id="A0A024G762"/>
<dbReference type="InParanoid" id="A0A024G762"/>
<evidence type="ECO:0000313" key="1">
    <source>
        <dbReference type="EMBL" id="CCI42161.1"/>
    </source>
</evidence>
<reference evidence="1 2" key="1">
    <citation type="submission" date="2012-05" db="EMBL/GenBank/DDBJ databases">
        <title>Recombination and specialization in a pathogen metapopulation.</title>
        <authorList>
            <person name="Gardiner A."/>
            <person name="Kemen E."/>
            <person name="Schultz-Larsen T."/>
            <person name="MacLean D."/>
            <person name="Van Oosterhout C."/>
            <person name="Jones J.D.G."/>
        </authorList>
    </citation>
    <scope>NUCLEOTIDE SEQUENCE [LARGE SCALE GENOMIC DNA]</scope>
    <source>
        <strain evidence="1 2">Ac Nc2</strain>
    </source>
</reference>
<organism evidence="1 2">
    <name type="scientific">Albugo candida</name>
    <dbReference type="NCBI Taxonomy" id="65357"/>
    <lineage>
        <taxon>Eukaryota</taxon>
        <taxon>Sar</taxon>
        <taxon>Stramenopiles</taxon>
        <taxon>Oomycota</taxon>
        <taxon>Peronosporomycetes</taxon>
        <taxon>Albuginales</taxon>
        <taxon>Albuginaceae</taxon>
        <taxon>Albugo</taxon>
    </lineage>
</organism>
<dbReference type="Proteomes" id="UP000053237">
    <property type="component" value="Unassembled WGS sequence"/>
</dbReference>
<comment type="caution">
    <text evidence="1">The sequence shown here is derived from an EMBL/GenBank/DDBJ whole genome shotgun (WGS) entry which is preliminary data.</text>
</comment>
<proteinExistence type="predicted"/>
<accession>A0A024G762</accession>
<dbReference type="EMBL" id="CAIX01000030">
    <property type="protein sequence ID" value="CCI42161.1"/>
    <property type="molecule type" value="Genomic_DNA"/>
</dbReference>
<gene>
    <name evidence="1" type="ORF">BN9_029450</name>
</gene>
<evidence type="ECO:0000313" key="2">
    <source>
        <dbReference type="Proteomes" id="UP000053237"/>
    </source>
</evidence>
<name>A0A024G762_9STRA</name>
<keyword evidence="2" id="KW-1185">Reference proteome</keyword>
<sequence length="118" mass="13712">MVKLHTKIILCILIEPRRQSELLEIEHESAWKVSDPTLAHRCNVRILNHFSSFKLLESAEEGIHSEAEYFYPSCENPISCMHEVTRWYIAAKIQKLLMRHLSKSCTLVDFSPPCLFLA</sequence>